<dbReference type="Pfam" id="PF14295">
    <property type="entry name" value="PAN_4"/>
    <property type="match status" value="1"/>
</dbReference>
<dbReference type="HOGENOM" id="CLU_071375_0_0_1"/>
<name>W9YRK9_9EURO</name>
<feature type="signal peptide" evidence="1">
    <location>
        <begin position="1"/>
        <end position="20"/>
    </location>
</feature>
<sequence length="257" mass="26764">MMVKSTSALVAASLLASAMAKSKSVEPVCKVVTITETGAPVWVPISTGWEDWDPVTSTSTAWEDWDPVTKTKTITAIPPKSTTVYTEKWDDWTSSAPEALTVTTYTTIPVLPTSSHTGAWGNTTVPITASSTAAASTTPTPAPTAATCPADNGQAVIPGGSCGCEFTVNCGVQASPDANSKFWQQSDSLVDTLEECLELCDNNSNCETVLWVDDSTSGDYHHCWQISGLGQPTGSGIAQISYKGTCSGTCASTYGGA</sequence>
<evidence type="ECO:0000256" key="1">
    <source>
        <dbReference type="SAM" id="SignalP"/>
    </source>
</evidence>
<evidence type="ECO:0000259" key="2">
    <source>
        <dbReference type="Pfam" id="PF14295"/>
    </source>
</evidence>
<dbReference type="eggNOG" id="ENOG502T540">
    <property type="taxonomic scope" value="Eukaryota"/>
</dbReference>
<evidence type="ECO:0000313" key="3">
    <source>
        <dbReference type="EMBL" id="EXJ92320.1"/>
    </source>
</evidence>
<dbReference type="OrthoDB" id="4160925at2759"/>
<accession>W9YRK9</accession>
<dbReference type="InterPro" id="IPR003609">
    <property type="entry name" value="Pan_app"/>
</dbReference>
<gene>
    <name evidence="3" type="ORF">A1O3_00870</name>
</gene>
<dbReference type="RefSeq" id="XP_007729210.1">
    <property type="nucleotide sequence ID" value="XM_007731020.1"/>
</dbReference>
<comment type="caution">
    <text evidence="3">The sequence shown here is derived from an EMBL/GenBank/DDBJ whole genome shotgun (WGS) entry which is preliminary data.</text>
</comment>
<evidence type="ECO:0000313" key="4">
    <source>
        <dbReference type="Proteomes" id="UP000019478"/>
    </source>
</evidence>
<dbReference type="STRING" id="1182542.W9YRK9"/>
<proteinExistence type="predicted"/>
<dbReference type="AlphaFoldDB" id="W9YRK9"/>
<dbReference type="EMBL" id="AMGY01000001">
    <property type="protein sequence ID" value="EXJ92320.1"/>
    <property type="molecule type" value="Genomic_DNA"/>
</dbReference>
<feature type="chain" id="PRO_5004935089" description="Apple domain-containing protein" evidence="1">
    <location>
        <begin position="21"/>
        <end position="257"/>
    </location>
</feature>
<organism evidence="3 4">
    <name type="scientific">Capronia epimyces CBS 606.96</name>
    <dbReference type="NCBI Taxonomy" id="1182542"/>
    <lineage>
        <taxon>Eukaryota</taxon>
        <taxon>Fungi</taxon>
        <taxon>Dikarya</taxon>
        <taxon>Ascomycota</taxon>
        <taxon>Pezizomycotina</taxon>
        <taxon>Eurotiomycetes</taxon>
        <taxon>Chaetothyriomycetidae</taxon>
        <taxon>Chaetothyriales</taxon>
        <taxon>Herpotrichiellaceae</taxon>
        <taxon>Capronia</taxon>
    </lineage>
</organism>
<dbReference type="Proteomes" id="UP000019478">
    <property type="component" value="Unassembled WGS sequence"/>
</dbReference>
<dbReference type="GeneID" id="19165010"/>
<reference evidence="3 4" key="1">
    <citation type="submission" date="2013-03" db="EMBL/GenBank/DDBJ databases">
        <title>The Genome Sequence of Capronia epimyces CBS 606.96.</title>
        <authorList>
            <consortium name="The Broad Institute Genomics Platform"/>
            <person name="Cuomo C."/>
            <person name="de Hoog S."/>
            <person name="Gorbushina A."/>
            <person name="Walker B."/>
            <person name="Young S.K."/>
            <person name="Zeng Q."/>
            <person name="Gargeya S."/>
            <person name="Fitzgerald M."/>
            <person name="Haas B."/>
            <person name="Abouelleil A."/>
            <person name="Allen A.W."/>
            <person name="Alvarado L."/>
            <person name="Arachchi H.M."/>
            <person name="Berlin A.M."/>
            <person name="Chapman S.B."/>
            <person name="Gainer-Dewar J."/>
            <person name="Goldberg J."/>
            <person name="Griggs A."/>
            <person name="Gujja S."/>
            <person name="Hansen M."/>
            <person name="Howarth C."/>
            <person name="Imamovic A."/>
            <person name="Ireland A."/>
            <person name="Larimer J."/>
            <person name="McCowan C."/>
            <person name="Murphy C."/>
            <person name="Pearson M."/>
            <person name="Poon T.W."/>
            <person name="Priest M."/>
            <person name="Roberts A."/>
            <person name="Saif S."/>
            <person name="Shea T."/>
            <person name="Sisk P."/>
            <person name="Sykes S."/>
            <person name="Wortman J."/>
            <person name="Nusbaum C."/>
            <person name="Birren B."/>
        </authorList>
    </citation>
    <scope>NUCLEOTIDE SEQUENCE [LARGE SCALE GENOMIC DNA]</scope>
    <source>
        <strain evidence="3 4">CBS 606.96</strain>
    </source>
</reference>
<keyword evidence="1" id="KW-0732">Signal</keyword>
<feature type="domain" description="Apple" evidence="2">
    <location>
        <begin position="188"/>
        <end position="224"/>
    </location>
</feature>
<keyword evidence="4" id="KW-1185">Reference proteome</keyword>
<protein>
    <recommendedName>
        <fullName evidence="2">Apple domain-containing protein</fullName>
    </recommendedName>
</protein>